<dbReference type="EMBL" id="LR796309">
    <property type="protein sequence ID" value="CAB4136143.1"/>
    <property type="molecule type" value="Genomic_DNA"/>
</dbReference>
<accession>A0A6J5N4L0</accession>
<sequence>MERSAESQPHIRARRTLTGPGSQTVAFGLPILFGQIIQALTQMFCGISFQAEMNQSESFGLGETTRP</sequence>
<proteinExistence type="predicted"/>
<dbReference type="EMBL" id="LR796552">
    <property type="protein sequence ID" value="CAB4150689.1"/>
    <property type="molecule type" value="Genomic_DNA"/>
</dbReference>
<evidence type="ECO:0000256" key="1">
    <source>
        <dbReference type="SAM" id="MobiDB-lite"/>
    </source>
</evidence>
<evidence type="ECO:0000313" key="3">
    <source>
        <dbReference type="EMBL" id="CAB4150689.1"/>
    </source>
</evidence>
<name>A0A6J5N4L0_9CAUD</name>
<protein>
    <submittedName>
        <fullName evidence="3">Uncharacterized protein</fullName>
    </submittedName>
</protein>
<reference evidence="3" key="1">
    <citation type="submission" date="2020-04" db="EMBL/GenBank/DDBJ databases">
        <authorList>
            <person name="Chiriac C."/>
            <person name="Salcher M."/>
            <person name="Ghai R."/>
            <person name="Kavagutti S V."/>
        </authorList>
    </citation>
    <scope>NUCLEOTIDE SEQUENCE</scope>
</reference>
<feature type="region of interest" description="Disordered" evidence="1">
    <location>
        <begin position="1"/>
        <end position="21"/>
    </location>
</feature>
<gene>
    <name evidence="2" type="ORF">UFOVP298_23</name>
    <name evidence="3" type="ORF">UFOVP572_16</name>
</gene>
<organism evidence="3">
    <name type="scientific">uncultured Caudovirales phage</name>
    <dbReference type="NCBI Taxonomy" id="2100421"/>
    <lineage>
        <taxon>Viruses</taxon>
        <taxon>Duplodnaviria</taxon>
        <taxon>Heunggongvirae</taxon>
        <taxon>Uroviricota</taxon>
        <taxon>Caudoviricetes</taxon>
        <taxon>Peduoviridae</taxon>
        <taxon>Maltschvirus</taxon>
        <taxon>Maltschvirus maltsch</taxon>
    </lineage>
</organism>
<evidence type="ECO:0000313" key="2">
    <source>
        <dbReference type="EMBL" id="CAB4136143.1"/>
    </source>
</evidence>